<name>X1BFH0_9ZZZZ</name>
<dbReference type="EMBL" id="BART01026254">
    <property type="protein sequence ID" value="GAG94679.1"/>
    <property type="molecule type" value="Genomic_DNA"/>
</dbReference>
<dbReference type="SUPFAM" id="SSF53756">
    <property type="entry name" value="UDP-Glycosyltransferase/glycogen phosphorylase"/>
    <property type="match status" value="1"/>
</dbReference>
<dbReference type="Gene3D" id="3.40.50.2000">
    <property type="entry name" value="Glycogen Phosphorylase B"/>
    <property type="match status" value="1"/>
</dbReference>
<gene>
    <name evidence="1" type="ORF">S01H4_46890</name>
</gene>
<dbReference type="AlphaFoldDB" id="X1BFH0"/>
<evidence type="ECO:0008006" key="2">
    <source>
        <dbReference type="Google" id="ProtNLM"/>
    </source>
</evidence>
<proteinExistence type="predicted"/>
<accession>X1BFH0</accession>
<comment type="caution">
    <text evidence="1">The sequence shown here is derived from an EMBL/GenBank/DDBJ whole genome shotgun (WGS) entry which is preliminary data.</text>
</comment>
<sequence>MNITICSNTNGGVFTYTINLAKELASRGYDVNVFFLTQSDESKNLKNSEHIRYNYFITSRLAPNIGTIINFPSSPIVRSVG</sequence>
<protein>
    <recommendedName>
        <fullName evidence="2">Glycosyltransferase subfamily 4-like N-terminal domain-containing protein</fullName>
    </recommendedName>
</protein>
<reference evidence="1" key="1">
    <citation type="journal article" date="2014" name="Front. Microbiol.">
        <title>High frequency of phylogenetically diverse reductive dehalogenase-homologous genes in deep subseafloor sedimentary metagenomes.</title>
        <authorList>
            <person name="Kawai M."/>
            <person name="Futagami T."/>
            <person name="Toyoda A."/>
            <person name="Takaki Y."/>
            <person name="Nishi S."/>
            <person name="Hori S."/>
            <person name="Arai W."/>
            <person name="Tsubouchi T."/>
            <person name="Morono Y."/>
            <person name="Uchiyama I."/>
            <person name="Ito T."/>
            <person name="Fujiyama A."/>
            <person name="Inagaki F."/>
            <person name="Takami H."/>
        </authorList>
    </citation>
    <scope>NUCLEOTIDE SEQUENCE</scope>
    <source>
        <strain evidence="1">Expedition CK06-06</strain>
    </source>
</reference>
<evidence type="ECO:0000313" key="1">
    <source>
        <dbReference type="EMBL" id="GAG94679.1"/>
    </source>
</evidence>
<organism evidence="1">
    <name type="scientific">marine sediment metagenome</name>
    <dbReference type="NCBI Taxonomy" id="412755"/>
    <lineage>
        <taxon>unclassified sequences</taxon>
        <taxon>metagenomes</taxon>
        <taxon>ecological metagenomes</taxon>
    </lineage>
</organism>